<comment type="caution">
    <text evidence="2">The sequence shown here is derived from an EMBL/GenBank/DDBJ whole genome shotgun (WGS) entry which is preliminary data.</text>
</comment>
<reference evidence="2" key="1">
    <citation type="submission" date="2023-05" db="EMBL/GenBank/DDBJ databases">
        <title>Nepenthes gracilis genome sequencing.</title>
        <authorList>
            <person name="Fukushima K."/>
        </authorList>
    </citation>
    <scope>NUCLEOTIDE SEQUENCE</scope>
    <source>
        <strain evidence="2">SING2019-196</strain>
    </source>
</reference>
<sequence>MLRLRWIIILSFAGEVHSAVPAISTARVKSYDMGSGQGSRSVFDGLKFLPATPEALMAEINTTISALEYAHATVLLNPSSSSLSKNKNCERKATVYDAHIAEEAYRLGCLALAEGRVDEALHSFNISLSKCPRDNIDALDKIQSLISITSRQLQKSYR</sequence>
<evidence type="ECO:0000313" key="2">
    <source>
        <dbReference type="EMBL" id="GMH04047.1"/>
    </source>
</evidence>
<evidence type="ECO:0000313" key="3">
    <source>
        <dbReference type="Proteomes" id="UP001279734"/>
    </source>
</evidence>
<accession>A0AAD3XGV5</accession>
<feature type="signal peptide" evidence="1">
    <location>
        <begin position="1"/>
        <end position="18"/>
    </location>
</feature>
<protein>
    <submittedName>
        <fullName evidence="2">Uncharacterized protein</fullName>
    </submittedName>
</protein>
<organism evidence="2 3">
    <name type="scientific">Nepenthes gracilis</name>
    <name type="common">Slender pitcher plant</name>
    <dbReference type="NCBI Taxonomy" id="150966"/>
    <lineage>
        <taxon>Eukaryota</taxon>
        <taxon>Viridiplantae</taxon>
        <taxon>Streptophyta</taxon>
        <taxon>Embryophyta</taxon>
        <taxon>Tracheophyta</taxon>
        <taxon>Spermatophyta</taxon>
        <taxon>Magnoliopsida</taxon>
        <taxon>eudicotyledons</taxon>
        <taxon>Gunneridae</taxon>
        <taxon>Pentapetalae</taxon>
        <taxon>Caryophyllales</taxon>
        <taxon>Nepenthaceae</taxon>
        <taxon>Nepenthes</taxon>
    </lineage>
</organism>
<name>A0AAD3XGV5_NEPGR</name>
<keyword evidence="1" id="KW-0732">Signal</keyword>
<dbReference type="EMBL" id="BSYO01000004">
    <property type="protein sequence ID" value="GMH04047.1"/>
    <property type="molecule type" value="Genomic_DNA"/>
</dbReference>
<evidence type="ECO:0000256" key="1">
    <source>
        <dbReference type="SAM" id="SignalP"/>
    </source>
</evidence>
<gene>
    <name evidence="2" type="ORF">Nepgr_005886</name>
</gene>
<feature type="chain" id="PRO_5042213452" evidence="1">
    <location>
        <begin position="19"/>
        <end position="158"/>
    </location>
</feature>
<proteinExistence type="predicted"/>
<dbReference type="AlphaFoldDB" id="A0AAD3XGV5"/>
<dbReference type="Proteomes" id="UP001279734">
    <property type="component" value="Unassembled WGS sequence"/>
</dbReference>
<keyword evidence="3" id="KW-1185">Reference proteome</keyword>